<dbReference type="InParanoid" id="A8P0V0"/>
<dbReference type="OrthoDB" id="408631at2759"/>
<dbReference type="PANTHER" id="PTHR11559">
    <property type="entry name" value="CARBOXYLESTERASE"/>
    <property type="match status" value="1"/>
</dbReference>
<dbReference type="InterPro" id="IPR050309">
    <property type="entry name" value="Type-B_Carboxylest/Lipase"/>
</dbReference>
<dbReference type="Proteomes" id="UP000001861">
    <property type="component" value="Unassembled WGS sequence"/>
</dbReference>
<evidence type="ECO:0000256" key="1">
    <source>
        <dbReference type="ARBA" id="ARBA00005964"/>
    </source>
</evidence>
<dbReference type="KEGG" id="cci:CC1G_09522"/>
<dbReference type="Gene3D" id="3.40.50.1820">
    <property type="entry name" value="alpha/beta hydrolase"/>
    <property type="match status" value="1"/>
</dbReference>
<dbReference type="OMA" id="CWPRYDK"/>
<evidence type="ECO:0000313" key="6">
    <source>
        <dbReference type="Proteomes" id="UP000001861"/>
    </source>
</evidence>
<evidence type="ECO:0000313" key="5">
    <source>
        <dbReference type="EMBL" id="EAU83853.2"/>
    </source>
</evidence>
<comment type="similarity">
    <text evidence="1 3">Belongs to the type-B carboxylesterase/lipase family.</text>
</comment>
<dbReference type="InterPro" id="IPR002018">
    <property type="entry name" value="CarbesteraseB"/>
</dbReference>
<dbReference type="EC" id="3.1.1.-" evidence="3"/>
<name>A8P0V0_COPC7</name>
<dbReference type="eggNOG" id="KOG4389">
    <property type="taxonomic scope" value="Eukaryota"/>
</dbReference>
<dbReference type="VEuPathDB" id="FungiDB:CC1G_09522"/>
<sequence length="455" mass="50912">MSDDCLTLNIHRPSGVKPNARLPVLFWSYGGAWSWGASSTYNGSTLVSRSIERGTPVIYVNFNYRLGPFGWPQGQESEDQGVLNLGLHDHIAALQWVQHNIHHFGGDRNKVTIFGESAGSISNGILYLNSGLERLARGAIFQSGQANSVINPKASYREDVWQRLIRAMPSCAATSESGSSIPCLREASSVEILTAWLQIFQEIQDFILFLPTIDPARGSLLPDYPSRLYSQGRFARIPFISGTNLDEGTAFANSNPNATEDNIKGHIIGYNSPSPDEKGLARVVDELFDVYPDVPSLGSPFNTGDELFGLSRSYKRHAAILTDMVFEAPRRMWLEAATSRGVKAWSYLFKQPQPLDNPAWGVYHSSEIEFVYGQPRDQSPSARNVSTLMMDYWISFAVNLDPNDRRGLRRPTWPRYTKRDGTSLQLQGGNTTAITDNFRVQKSRFFNSHPILFRH</sequence>
<proteinExistence type="inferred from homology"/>
<dbReference type="HOGENOM" id="CLU_006586_10_1_1"/>
<dbReference type="EMBL" id="AACS02000006">
    <property type="protein sequence ID" value="EAU83853.2"/>
    <property type="molecule type" value="Genomic_DNA"/>
</dbReference>
<evidence type="ECO:0000259" key="4">
    <source>
        <dbReference type="Pfam" id="PF00135"/>
    </source>
</evidence>
<protein>
    <recommendedName>
        <fullName evidence="3">Carboxylic ester hydrolase</fullName>
        <ecNumber evidence="3">3.1.1.-</ecNumber>
    </recommendedName>
</protein>
<organism evidence="5 6">
    <name type="scientific">Coprinopsis cinerea (strain Okayama-7 / 130 / ATCC MYA-4618 / FGSC 9003)</name>
    <name type="common">Inky cap fungus</name>
    <name type="synonym">Hormographiella aspergillata</name>
    <dbReference type="NCBI Taxonomy" id="240176"/>
    <lineage>
        <taxon>Eukaryota</taxon>
        <taxon>Fungi</taxon>
        <taxon>Dikarya</taxon>
        <taxon>Basidiomycota</taxon>
        <taxon>Agaricomycotina</taxon>
        <taxon>Agaricomycetes</taxon>
        <taxon>Agaricomycetidae</taxon>
        <taxon>Agaricales</taxon>
        <taxon>Agaricineae</taxon>
        <taxon>Psathyrellaceae</taxon>
        <taxon>Coprinopsis</taxon>
    </lineage>
</organism>
<keyword evidence="6" id="KW-1185">Reference proteome</keyword>
<evidence type="ECO:0000256" key="3">
    <source>
        <dbReference type="RuleBase" id="RU361235"/>
    </source>
</evidence>
<comment type="caution">
    <text evidence="5">The sequence shown here is derived from an EMBL/GenBank/DDBJ whole genome shotgun (WGS) entry which is preliminary data.</text>
</comment>
<dbReference type="Pfam" id="PF00135">
    <property type="entry name" value="COesterase"/>
    <property type="match status" value="1"/>
</dbReference>
<dbReference type="GO" id="GO:0016787">
    <property type="term" value="F:hydrolase activity"/>
    <property type="evidence" value="ECO:0007669"/>
    <property type="project" value="UniProtKB-KW"/>
</dbReference>
<dbReference type="SUPFAM" id="SSF53474">
    <property type="entry name" value="alpha/beta-Hydrolases"/>
    <property type="match status" value="1"/>
</dbReference>
<dbReference type="InterPro" id="IPR029058">
    <property type="entry name" value="AB_hydrolase_fold"/>
</dbReference>
<dbReference type="AlphaFoldDB" id="A8P0V0"/>
<feature type="domain" description="Carboxylesterase type B" evidence="4">
    <location>
        <begin position="1"/>
        <end position="438"/>
    </location>
</feature>
<reference evidence="5 6" key="1">
    <citation type="journal article" date="2010" name="Proc. Natl. Acad. Sci. U.S.A.">
        <title>Insights into evolution of multicellular fungi from the assembled chromosomes of the mushroom Coprinopsis cinerea (Coprinus cinereus).</title>
        <authorList>
            <person name="Stajich J.E."/>
            <person name="Wilke S.K."/>
            <person name="Ahren D."/>
            <person name="Au C.H."/>
            <person name="Birren B.W."/>
            <person name="Borodovsky M."/>
            <person name="Burns C."/>
            <person name="Canback B."/>
            <person name="Casselton L.A."/>
            <person name="Cheng C.K."/>
            <person name="Deng J."/>
            <person name="Dietrich F.S."/>
            <person name="Fargo D.C."/>
            <person name="Farman M.L."/>
            <person name="Gathman A.C."/>
            <person name="Goldberg J."/>
            <person name="Guigo R."/>
            <person name="Hoegger P.J."/>
            <person name="Hooker J.B."/>
            <person name="Huggins A."/>
            <person name="James T.Y."/>
            <person name="Kamada T."/>
            <person name="Kilaru S."/>
            <person name="Kodira C."/>
            <person name="Kues U."/>
            <person name="Kupfer D."/>
            <person name="Kwan H.S."/>
            <person name="Lomsadze A."/>
            <person name="Li W."/>
            <person name="Lilly W.W."/>
            <person name="Ma L.J."/>
            <person name="Mackey A.J."/>
            <person name="Manning G."/>
            <person name="Martin F."/>
            <person name="Muraguchi H."/>
            <person name="Natvig D.O."/>
            <person name="Palmerini H."/>
            <person name="Ramesh M.A."/>
            <person name="Rehmeyer C.J."/>
            <person name="Roe B.A."/>
            <person name="Shenoy N."/>
            <person name="Stanke M."/>
            <person name="Ter-Hovhannisyan V."/>
            <person name="Tunlid A."/>
            <person name="Velagapudi R."/>
            <person name="Vision T.J."/>
            <person name="Zeng Q."/>
            <person name="Zolan M.E."/>
            <person name="Pukkila P.J."/>
        </authorList>
    </citation>
    <scope>NUCLEOTIDE SEQUENCE [LARGE SCALE GENOMIC DNA]</scope>
    <source>
        <strain evidence="6">Okayama-7 / 130 / ATCC MYA-4618 / FGSC 9003</strain>
    </source>
</reference>
<gene>
    <name evidence="5" type="ORF">CC1G_09522</name>
</gene>
<accession>A8P0V0</accession>
<dbReference type="PROSITE" id="PS00122">
    <property type="entry name" value="CARBOXYLESTERASE_B_1"/>
    <property type="match status" value="1"/>
</dbReference>
<evidence type="ECO:0000256" key="2">
    <source>
        <dbReference type="ARBA" id="ARBA00022801"/>
    </source>
</evidence>
<dbReference type="InterPro" id="IPR019826">
    <property type="entry name" value="Carboxylesterase_B_AS"/>
</dbReference>
<dbReference type="RefSeq" id="XP_001837971.2">
    <property type="nucleotide sequence ID" value="XM_001837919.2"/>
</dbReference>
<dbReference type="GeneID" id="6014536"/>
<keyword evidence="2 3" id="KW-0378">Hydrolase</keyword>